<name>A0A4R1R7K9_9FIRM</name>
<dbReference type="GO" id="GO:0003700">
    <property type="term" value="F:DNA-binding transcription factor activity"/>
    <property type="evidence" value="ECO:0007669"/>
    <property type="project" value="TreeGrafter"/>
</dbReference>
<evidence type="ECO:0000313" key="2">
    <source>
        <dbReference type="Proteomes" id="UP000295184"/>
    </source>
</evidence>
<dbReference type="RefSeq" id="WP_077138535.1">
    <property type="nucleotide sequence ID" value="NZ_CABKVM010000016.1"/>
</dbReference>
<dbReference type="STRING" id="1650663.GCA_001486665_01658"/>
<dbReference type="InterPro" id="IPR036388">
    <property type="entry name" value="WH-like_DNA-bd_sf"/>
</dbReference>
<reference evidence="1 2" key="1">
    <citation type="submission" date="2019-03" db="EMBL/GenBank/DDBJ databases">
        <title>Genomic Encyclopedia of Type Strains, Phase IV (KMG-IV): sequencing the most valuable type-strain genomes for metagenomic binning, comparative biology and taxonomic classification.</title>
        <authorList>
            <person name="Goeker M."/>
        </authorList>
    </citation>
    <scope>NUCLEOTIDE SEQUENCE [LARGE SCALE GENOMIC DNA]</scope>
    <source>
        <strain evidence="1 2">DSM 100451</strain>
    </source>
</reference>
<dbReference type="GO" id="GO:0005829">
    <property type="term" value="C:cytosol"/>
    <property type="evidence" value="ECO:0007669"/>
    <property type="project" value="TreeGrafter"/>
</dbReference>
<protein>
    <submittedName>
        <fullName evidence="1">BadM/Rrf2 family transcriptional regulator</fullName>
    </submittedName>
</protein>
<dbReference type="NCBIfam" id="TIGR00738">
    <property type="entry name" value="rrf2_super"/>
    <property type="match status" value="1"/>
</dbReference>
<organism evidence="1 2">
    <name type="scientific">Allofournierella massiliensis</name>
    <dbReference type="NCBI Taxonomy" id="1650663"/>
    <lineage>
        <taxon>Bacteria</taxon>
        <taxon>Bacillati</taxon>
        <taxon>Bacillota</taxon>
        <taxon>Clostridia</taxon>
        <taxon>Eubacteriales</taxon>
        <taxon>Oscillospiraceae</taxon>
        <taxon>Allofournierella</taxon>
    </lineage>
</organism>
<proteinExistence type="predicted"/>
<dbReference type="AlphaFoldDB" id="A0A4R1R7K9"/>
<dbReference type="InterPro" id="IPR000944">
    <property type="entry name" value="Tscrpt_reg_Rrf2"/>
</dbReference>
<evidence type="ECO:0000313" key="1">
    <source>
        <dbReference type="EMBL" id="TCL61606.1"/>
    </source>
</evidence>
<comment type="caution">
    <text evidence="1">The sequence shown here is derived from an EMBL/GenBank/DDBJ whole genome shotgun (WGS) entry which is preliminary data.</text>
</comment>
<dbReference type="SUPFAM" id="SSF46785">
    <property type="entry name" value="Winged helix' DNA-binding domain"/>
    <property type="match status" value="1"/>
</dbReference>
<dbReference type="OrthoDB" id="9804747at2"/>
<dbReference type="Proteomes" id="UP000295184">
    <property type="component" value="Unassembled WGS sequence"/>
</dbReference>
<accession>A0A4R1R7K9</accession>
<dbReference type="InterPro" id="IPR036390">
    <property type="entry name" value="WH_DNA-bd_sf"/>
</dbReference>
<dbReference type="PANTHER" id="PTHR33221:SF15">
    <property type="entry name" value="HTH-TYPE TRANSCRIPTIONAL REGULATOR YWGB-RELATED"/>
    <property type="match status" value="1"/>
</dbReference>
<gene>
    <name evidence="1" type="ORF">EDD77_10160</name>
</gene>
<dbReference type="EMBL" id="SLUM01000001">
    <property type="protein sequence ID" value="TCL61606.1"/>
    <property type="molecule type" value="Genomic_DNA"/>
</dbReference>
<dbReference type="PANTHER" id="PTHR33221">
    <property type="entry name" value="WINGED HELIX-TURN-HELIX TRANSCRIPTIONAL REGULATOR, RRF2 FAMILY"/>
    <property type="match status" value="1"/>
</dbReference>
<dbReference type="PROSITE" id="PS51197">
    <property type="entry name" value="HTH_RRF2_2"/>
    <property type="match status" value="1"/>
</dbReference>
<dbReference type="Pfam" id="PF02082">
    <property type="entry name" value="Rrf2"/>
    <property type="match status" value="1"/>
</dbReference>
<sequence length="136" mass="15017">MRLRLETDYGIRCMLYLAQQTDYVQAGKIAAAMDVPENVIPRVLSRLKKAGLVQARSGVTGGHKLGRPADEITMLDIISCMEDHTMLGRCLGDSAKTTEQSGAIAGMQHYFLELQQVMENSMRSVTVEQLLTEQTA</sequence>
<dbReference type="Gene3D" id="1.10.10.10">
    <property type="entry name" value="Winged helix-like DNA-binding domain superfamily/Winged helix DNA-binding domain"/>
    <property type="match status" value="1"/>
</dbReference>